<proteinExistence type="predicted"/>
<dbReference type="EMBL" id="BSUN01000001">
    <property type="protein sequence ID" value="GMA34659.1"/>
    <property type="molecule type" value="Genomic_DNA"/>
</dbReference>
<keyword evidence="3" id="KW-1185">Reference proteome</keyword>
<feature type="compositionally biased region" description="Low complexity" evidence="1">
    <location>
        <begin position="1"/>
        <end position="18"/>
    </location>
</feature>
<evidence type="ECO:0000313" key="2">
    <source>
        <dbReference type="EMBL" id="GMA34659.1"/>
    </source>
</evidence>
<evidence type="ECO:0000313" key="3">
    <source>
        <dbReference type="Proteomes" id="UP001157125"/>
    </source>
</evidence>
<dbReference type="Proteomes" id="UP001157125">
    <property type="component" value="Unassembled WGS sequence"/>
</dbReference>
<sequence length="142" mass="15684">MSVSTAPASPTATAAPPAALQPGREDHEDAREEQCGNREETRDDEAGRNLARGNPEGREPPRVEGVLEPRHQQRDRDPAADADGSDDDQDVGADIGRLVEQSMTRPEHRWDQRQRPDRAADEEQCSPPFARQLMTHGGVFQP</sequence>
<accession>A0ABQ6IA37</accession>
<comment type="caution">
    <text evidence="2">The sequence shown here is derived from an EMBL/GenBank/DDBJ whole genome shotgun (WGS) entry which is preliminary data.</text>
</comment>
<feature type="compositionally biased region" description="Basic and acidic residues" evidence="1">
    <location>
        <begin position="55"/>
        <end position="79"/>
    </location>
</feature>
<gene>
    <name evidence="2" type="ORF">GCM10025876_08630</name>
</gene>
<protein>
    <submittedName>
        <fullName evidence="2">Uncharacterized protein</fullName>
    </submittedName>
</protein>
<reference evidence="3" key="1">
    <citation type="journal article" date="2019" name="Int. J. Syst. Evol. Microbiol.">
        <title>The Global Catalogue of Microorganisms (GCM) 10K type strain sequencing project: providing services to taxonomists for standard genome sequencing and annotation.</title>
        <authorList>
            <consortium name="The Broad Institute Genomics Platform"/>
            <consortium name="The Broad Institute Genome Sequencing Center for Infectious Disease"/>
            <person name="Wu L."/>
            <person name="Ma J."/>
        </authorList>
    </citation>
    <scope>NUCLEOTIDE SEQUENCE [LARGE SCALE GENOMIC DNA]</scope>
    <source>
        <strain evidence="3">NBRC 112299</strain>
    </source>
</reference>
<evidence type="ECO:0000256" key="1">
    <source>
        <dbReference type="SAM" id="MobiDB-lite"/>
    </source>
</evidence>
<name>A0ABQ6IA37_9MICO</name>
<feature type="region of interest" description="Disordered" evidence="1">
    <location>
        <begin position="1"/>
        <end position="142"/>
    </location>
</feature>
<feature type="compositionally biased region" description="Basic and acidic residues" evidence="1">
    <location>
        <begin position="105"/>
        <end position="121"/>
    </location>
</feature>
<feature type="compositionally biased region" description="Basic and acidic residues" evidence="1">
    <location>
        <begin position="23"/>
        <end position="47"/>
    </location>
</feature>
<organism evidence="2 3">
    <name type="scientific">Demequina litorisediminis</name>
    <dbReference type="NCBI Taxonomy" id="1849022"/>
    <lineage>
        <taxon>Bacteria</taxon>
        <taxon>Bacillati</taxon>
        <taxon>Actinomycetota</taxon>
        <taxon>Actinomycetes</taxon>
        <taxon>Micrococcales</taxon>
        <taxon>Demequinaceae</taxon>
        <taxon>Demequina</taxon>
    </lineage>
</organism>